<dbReference type="EMBL" id="CAIE01000039">
    <property type="protein sequence ID" value="CCH21170.1"/>
    <property type="molecule type" value="Genomic_DNA"/>
</dbReference>
<sequence length="128" mass="13974">MARSSRASGPVAVRARRTSLVTPSFGSRPRRAWQPVGCPRCVARSGWQPDMFPTRTNYAGGTPAVSEKTMLNVPSGAFEMQLLHEALTRARMRRPQAGRTTTSTEATRSARTVAMNSRNQSARDLGVL</sequence>
<dbReference type="Proteomes" id="UP000003448">
    <property type="component" value="Unassembled WGS sequence"/>
</dbReference>
<gene>
    <name evidence="2" type="ORF">MILUP08_46064</name>
</gene>
<accession>I0LBH3</accession>
<feature type="compositionally biased region" description="Low complexity" evidence="1">
    <location>
        <begin position="99"/>
        <end position="112"/>
    </location>
</feature>
<comment type="caution">
    <text evidence="2">The sequence shown here is derived from an EMBL/GenBank/DDBJ whole genome shotgun (WGS) entry which is preliminary data.</text>
</comment>
<name>I0LBH3_9ACTN</name>
<dbReference type="AlphaFoldDB" id="I0LBH3"/>
<feature type="region of interest" description="Disordered" evidence="1">
    <location>
        <begin position="89"/>
        <end position="128"/>
    </location>
</feature>
<organism evidence="2 3">
    <name type="scientific">Micromonospora lupini str. Lupac 08</name>
    <dbReference type="NCBI Taxonomy" id="1150864"/>
    <lineage>
        <taxon>Bacteria</taxon>
        <taxon>Bacillati</taxon>
        <taxon>Actinomycetota</taxon>
        <taxon>Actinomycetes</taxon>
        <taxon>Micromonosporales</taxon>
        <taxon>Micromonosporaceae</taxon>
        <taxon>Micromonospora</taxon>
    </lineage>
</organism>
<proteinExistence type="predicted"/>
<protein>
    <submittedName>
        <fullName evidence="2">Uncharacterized protein</fullName>
    </submittedName>
</protein>
<dbReference type="STRING" id="1150864.MILUP08_46064"/>
<evidence type="ECO:0000256" key="1">
    <source>
        <dbReference type="SAM" id="MobiDB-lite"/>
    </source>
</evidence>
<evidence type="ECO:0000313" key="3">
    <source>
        <dbReference type="Proteomes" id="UP000003448"/>
    </source>
</evidence>
<keyword evidence="3" id="KW-1185">Reference proteome</keyword>
<evidence type="ECO:0000313" key="2">
    <source>
        <dbReference type="EMBL" id="CCH21170.1"/>
    </source>
</evidence>
<reference evidence="3" key="1">
    <citation type="journal article" date="2012" name="J. Bacteriol.">
        <title>Genome Sequence of Micromonospora lupini Lupac 08, Isolated from Root Nodules of Lupinus angustifolius.</title>
        <authorList>
            <person name="Alonso-Vega P."/>
            <person name="Normand P."/>
            <person name="Bacigalupe R."/>
            <person name="Pujic P."/>
            <person name="Lajus A."/>
            <person name="Vallenet D."/>
            <person name="Carro L."/>
            <person name="Coll P."/>
            <person name="Trujillo M.E."/>
        </authorList>
    </citation>
    <scope>NUCLEOTIDE SEQUENCE [LARGE SCALE GENOMIC DNA]</scope>
    <source>
        <strain evidence="3">Lupac 08</strain>
    </source>
</reference>
<dbReference type="eggNOG" id="ENOG50325FC">
    <property type="taxonomic scope" value="Bacteria"/>
</dbReference>